<dbReference type="AlphaFoldDB" id="A0A223P1G6"/>
<dbReference type="EMBL" id="CP022743">
    <property type="protein sequence ID" value="ASU35860.1"/>
    <property type="molecule type" value="Genomic_DNA"/>
</dbReference>
<organism evidence="1 2">
    <name type="scientific">Mucilaginibacter xinganensis</name>
    <dbReference type="NCBI Taxonomy" id="1234841"/>
    <lineage>
        <taxon>Bacteria</taxon>
        <taxon>Pseudomonadati</taxon>
        <taxon>Bacteroidota</taxon>
        <taxon>Sphingobacteriia</taxon>
        <taxon>Sphingobacteriales</taxon>
        <taxon>Sphingobacteriaceae</taxon>
        <taxon>Mucilaginibacter</taxon>
    </lineage>
</organism>
<evidence type="ECO:0000313" key="2">
    <source>
        <dbReference type="Proteomes" id="UP000215002"/>
    </source>
</evidence>
<reference evidence="1 2" key="1">
    <citation type="submission" date="2017-08" db="EMBL/GenBank/DDBJ databases">
        <title>Complete genome sequence of Mucilaginibacter sp. strain BJC16-A31.</title>
        <authorList>
            <consortium name="Henan University of Science and Technology"/>
            <person name="You X."/>
        </authorList>
    </citation>
    <scope>NUCLEOTIDE SEQUENCE [LARGE SCALE GENOMIC DNA]</scope>
    <source>
        <strain evidence="1 2">BJC16-A31</strain>
    </source>
</reference>
<sequence length="235" mass="26010">MKNFIKNTVIVCLLMSVFACKKPQDIPHYTVSKVFKTDTATTVNVHIANRFTSAQLLLIAGKVKKDSAQIQNLNISFLLPGNTETSAGENSYYAAAKFINANQVASYDTLKDDNGNTVRLKIFGMNQQQAKHLLSLQSKEIANKNILGRFIDDYNHTVIIPFNDPLDQKKEIYIIELDSAARVVSATVPVIVKEGNLEKWLVTQHGDYMTVKDSVLTQYAADGLGVPFNSIKAGI</sequence>
<gene>
    <name evidence="1" type="ORF">MuYL_3975</name>
</gene>
<dbReference type="RefSeq" id="WP_094571968.1">
    <property type="nucleotide sequence ID" value="NZ_CP022743.1"/>
</dbReference>
<proteinExistence type="predicted"/>
<dbReference type="OrthoDB" id="789785at2"/>
<dbReference type="KEGG" id="muc:MuYL_3975"/>
<keyword evidence="2" id="KW-1185">Reference proteome</keyword>
<dbReference type="Proteomes" id="UP000215002">
    <property type="component" value="Chromosome"/>
</dbReference>
<protein>
    <recommendedName>
        <fullName evidence="3">Lipoprotein</fullName>
    </recommendedName>
</protein>
<evidence type="ECO:0000313" key="1">
    <source>
        <dbReference type="EMBL" id="ASU35860.1"/>
    </source>
</evidence>
<evidence type="ECO:0008006" key="3">
    <source>
        <dbReference type="Google" id="ProtNLM"/>
    </source>
</evidence>
<dbReference type="PROSITE" id="PS51257">
    <property type="entry name" value="PROKAR_LIPOPROTEIN"/>
    <property type="match status" value="1"/>
</dbReference>
<accession>A0A223P1G6</accession>
<name>A0A223P1G6_9SPHI</name>